<accession>A0A7S0ZZT4</accession>
<dbReference type="GO" id="GO:0032259">
    <property type="term" value="P:methylation"/>
    <property type="evidence" value="ECO:0007669"/>
    <property type="project" value="UniProtKB-KW"/>
</dbReference>
<dbReference type="GO" id="GO:0008168">
    <property type="term" value="F:methyltransferase activity"/>
    <property type="evidence" value="ECO:0007669"/>
    <property type="project" value="UniProtKB-KW"/>
</dbReference>
<dbReference type="Pfam" id="PF13649">
    <property type="entry name" value="Methyltransf_25"/>
    <property type="match status" value="1"/>
</dbReference>
<dbReference type="CDD" id="cd02440">
    <property type="entry name" value="AdoMet_MTases"/>
    <property type="match status" value="1"/>
</dbReference>
<gene>
    <name evidence="4" type="ORF">NSCI0253_LOCUS12150</name>
</gene>
<evidence type="ECO:0000256" key="2">
    <source>
        <dbReference type="ARBA" id="ARBA00022679"/>
    </source>
</evidence>
<sequence>MAVEDTRATQKEYDDGAAAYQDTSYKKDDQVEFHTFFQHTGHLSGKKVLDVACGEGRYTRLIKQRGAADVVGLDLSEEMVKLAQQQVTEKCDISYFQHDLASPLPAHLQGQFDVVCSQYLLCYATTEDVLETMVRHCFGAVKPGCTFVSLTDNPTNTPDQYRKWEDYGYVKKTDGEVGVDGMLPEGTSVKWVFANGFESEVWIHHPKTYEAAFLKAGFVDVEWFGFTVPPQFVFDKSSVEYLAPRILEPPVLGIKARRPE</sequence>
<feature type="domain" description="Methyltransferase" evidence="3">
    <location>
        <begin position="48"/>
        <end position="144"/>
    </location>
</feature>
<keyword evidence="2" id="KW-0808">Transferase</keyword>
<keyword evidence="1" id="KW-0489">Methyltransferase</keyword>
<organism evidence="4">
    <name type="scientific">Noctiluca scintillans</name>
    <name type="common">Sea sparkle</name>
    <name type="synonym">Red tide dinoflagellate</name>
    <dbReference type="NCBI Taxonomy" id="2966"/>
    <lineage>
        <taxon>Eukaryota</taxon>
        <taxon>Sar</taxon>
        <taxon>Alveolata</taxon>
        <taxon>Dinophyceae</taxon>
        <taxon>Noctilucales</taxon>
        <taxon>Noctilucaceae</taxon>
        <taxon>Noctiluca</taxon>
    </lineage>
</organism>
<dbReference type="PANTHER" id="PTHR43861">
    <property type="entry name" value="TRANS-ACONITATE 2-METHYLTRANSFERASE-RELATED"/>
    <property type="match status" value="1"/>
</dbReference>
<protein>
    <recommendedName>
        <fullName evidence="3">Methyltransferase domain-containing protein</fullName>
    </recommendedName>
</protein>
<dbReference type="InterPro" id="IPR029063">
    <property type="entry name" value="SAM-dependent_MTases_sf"/>
</dbReference>
<name>A0A7S0ZZT4_NOCSC</name>
<dbReference type="SUPFAM" id="SSF53335">
    <property type="entry name" value="S-adenosyl-L-methionine-dependent methyltransferases"/>
    <property type="match status" value="1"/>
</dbReference>
<dbReference type="InterPro" id="IPR041698">
    <property type="entry name" value="Methyltransf_25"/>
</dbReference>
<dbReference type="EMBL" id="HBFQ01017457">
    <property type="protein sequence ID" value="CAD8837802.1"/>
    <property type="molecule type" value="Transcribed_RNA"/>
</dbReference>
<reference evidence="4" key="1">
    <citation type="submission" date="2021-01" db="EMBL/GenBank/DDBJ databases">
        <authorList>
            <person name="Corre E."/>
            <person name="Pelletier E."/>
            <person name="Niang G."/>
            <person name="Scheremetjew M."/>
            <person name="Finn R."/>
            <person name="Kale V."/>
            <person name="Holt S."/>
            <person name="Cochrane G."/>
            <person name="Meng A."/>
            <person name="Brown T."/>
            <person name="Cohen L."/>
        </authorList>
    </citation>
    <scope>NUCLEOTIDE SEQUENCE</scope>
</reference>
<proteinExistence type="predicted"/>
<dbReference type="Gene3D" id="3.40.50.150">
    <property type="entry name" value="Vaccinia Virus protein VP39"/>
    <property type="match status" value="1"/>
</dbReference>
<dbReference type="AlphaFoldDB" id="A0A7S0ZZT4"/>
<dbReference type="PANTHER" id="PTHR43861:SF1">
    <property type="entry name" value="TRANS-ACONITATE 2-METHYLTRANSFERASE"/>
    <property type="match status" value="1"/>
</dbReference>
<evidence type="ECO:0000256" key="1">
    <source>
        <dbReference type="ARBA" id="ARBA00022603"/>
    </source>
</evidence>
<evidence type="ECO:0000259" key="3">
    <source>
        <dbReference type="Pfam" id="PF13649"/>
    </source>
</evidence>
<evidence type="ECO:0000313" key="4">
    <source>
        <dbReference type="EMBL" id="CAD8837802.1"/>
    </source>
</evidence>